<dbReference type="InterPro" id="IPR040707">
    <property type="entry name" value="FGAR-AT_N"/>
</dbReference>
<dbReference type="PANTHER" id="PTHR10099:SF1">
    <property type="entry name" value="PHOSPHORIBOSYLFORMYLGLYCINAMIDINE SYNTHASE"/>
    <property type="match status" value="1"/>
</dbReference>
<evidence type="ECO:0000259" key="13">
    <source>
        <dbReference type="Pfam" id="PF18076"/>
    </source>
</evidence>
<dbReference type="SUPFAM" id="SSF56042">
    <property type="entry name" value="PurM C-terminal domain-like"/>
    <property type="match status" value="2"/>
</dbReference>
<evidence type="ECO:0000256" key="9">
    <source>
        <dbReference type="ARBA" id="ARBA00022962"/>
    </source>
</evidence>
<dbReference type="InterPro" id="IPR010073">
    <property type="entry name" value="PurL_large"/>
</dbReference>
<dbReference type="SUPFAM" id="SSF109736">
    <property type="entry name" value="FGAM synthase PurL, linker domain"/>
    <property type="match status" value="1"/>
</dbReference>
<dbReference type="SUPFAM" id="SSF55326">
    <property type="entry name" value="PurM N-terminal domain-like"/>
    <property type="match status" value="2"/>
</dbReference>
<reference evidence="16" key="1">
    <citation type="journal article" date="2019" name="Int. J. Syst. Evol. Microbiol.">
        <title>The Global Catalogue of Microorganisms (GCM) 10K type strain sequencing project: providing services to taxonomists for standard genome sequencing and annotation.</title>
        <authorList>
            <consortium name="The Broad Institute Genomics Platform"/>
            <consortium name="The Broad Institute Genome Sequencing Center for Infectious Disease"/>
            <person name="Wu L."/>
            <person name="Ma J."/>
        </authorList>
    </citation>
    <scope>NUCLEOTIDE SEQUENCE [LARGE SCALE GENOMIC DNA]</scope>
    <source>
        <strain evidence="16">KCTC 42247</strain>
    </source>
</reference>
<comment type="pathway">
    <text evidence="1 10">Purine metabolism; IMP biosynthesis via de novo pathway; 5-amino-1-(5-phospho-D-ribosyl)imidazole from N(2)-formyl-N(1)-(5-phospho-D-ribosyl)glycinamide: step 1/2.</text>
</comment>
<evidence type="ECO:0000256" key="4">
    <source>
        <dbReference type="ARBA" id="ARBA00022723"/>
    </source>
</evidence>
<feature type="domain" description="FGAR-AT PurM N-terminal-like" evidence="14">
    <location>
        <begin position="595"/>
        <end position="748"/>
    </location>
</feature>
<dbReference type="CDD" id="cd02204">
    <property type="entry name" value="PurL_repeat2"/>
    <property type="match status" value="1"/>
</dbReference>
<dbReference type="Gene3D" id="1.10.8.750">
    <property type="entry name" value="Phosphoribosylformylglycinamidine synthase, linker domain"/>
    <property type="match status" value="1"/>
</dbReference>
<keyword evidence="5 10" id="KW-0547">Nucleotide-binding</keyword>
<dbReference type="Pfam" id="PF18076">
    <property type="entry name" value="FGAR-AT_N"/>
    <property type="match status" value="1"/>
</dbReference>
<dbReference type="EMBL" id="JBHUMB010000014">
    <property type="protein sequence ID" value="MFD2744438.1"/>
    <property type="molecule type" value="Genomic_DNA"/>
</dbReference>
<dbReference type="CDD" id="cd01740">
    <property type="entry name" value="GATase1_FGAR_AT"/>
    <property type="match status" value="1"/>
</dbReference>
<evidence type="ECO:0000256" key="2">
    <source>
        <dbReference type="ARBA" id="ARBA00008608"/>
    </source>
</evidence>
<dbReference type="InterPro" id="IPR029062">
    <property type="entry name" value="Class_I_gatase-like"/>
</dbReference>
<comment type="subunit">
    <text evidence="10">Monomer.</text>
</comment>
<keyword evidence="3 10" id="KW-0436">Ligase</keyword>
<dbReference type="InterPro" id="IPR055181">
    <property type="entry name" value="FGAR-AT_PurM_N-like"/>
</dbReference>
<feature type="binding site" evidence="10">
    <location>
        <position position="827"/>
    </location>
    <ligand>
        <name>Mg(2+)</name>
        <dbReference type="ChEBI" id="CHEBI:18420"/>
    </ligand>
</feature>
<comment type="caution">
    <text evidence="15">The sequence shown here is derived from an EMBL/GenBank/DDBJ whole genome shotgun (WGS) entry which is preliminary data.</text>
</comment>
<keyword evidence="10" id="KW-0963">Cytoplasm</keyword>
<organism evidence="15 16">
    <name type="scientific">Sphingobacterium populi</name>
    <dbReference type="NCBI Taxonomy" id="1812824"/>
    <lineage>
        <taxon>Bacteria</taxon>
        <taxon>Pseudomonadati</taxon>
        <taxon>Bacteroidota</taxon>
        <taxon>Sphingobacteriia</taxon>
        <taxon>Sphingobacteriales</taxon>
        <taxon>Sphingobacteriaceae</taxon>
        <taxon>Sphingobacterium</taxon>
    </lineage>
</organism>
<dbReference type="SUPFAM" id="SSF82697">
    <property type="entry name" value="PurS-like"/>
    <property type="match status" value="1"/>
</dbReference>
<dbReference type="EC" id="6.3.5.3" evidence="10"/>
<evidence type="ECO:0000256" key="7">
    <source>
        <dbReference type="ARBA" id="ARBA00022840"/>
    </source>
</evidence>
<sequence length="1225" mass="133029">MIHFFRNQQGIVYAVQTQTAFTADSIRKLNWLFGNASILEDSEIAQTYVGPRAAMLTPWSTNAVEITQNMGIEGIIRIEEFKPVESDFSDFDPMISQRYPALKQDLYTIDIAPEPILDIDDIAAYNESEGLALNSEEVTYLNNLAEKLDRKLTDAEVFAFSQANSEHCRHKIFNGTFIIDGVEKPTSLFKLIKKTSETNPNSIVSAYKDNVAFVGGPQLVQFAPKSADKPDFYEEKTFDSVLSVKAETHNFPTTVEPFAGAATGSGGEIRDRLAGGQGSIPLAGTAIYMTAYSRLLADRPWEQAVTERNWLYQSPVDILIKASNGASDFGNKFGQPLITGSVLTFEHKEDGRTLGYDKVIMQAGGVGYGKLDQAKKHTPKTGDKIVILGGENYRIGMGGAAVSSADTGAFGSGIELNAIQRSNPEMQKRAANAVRAMVESDHNPIVSIHDHGAGGHLNCLSELVEDTGGLIDLDKLPVGDPTLSAKEIIGNESQERMGLVIGEQDITGLKTIADRERAPMYTVGDVTGDHRFTFASQTTGAKPMDYALEDFFGSSPKTIMRDQTIARQYADLAYSADQIPVYLDQVLQLEAVAAKDWLTNKVDRCVGGRVAKQQCVGELQLPLNNVGVMALDFKGKEGIATTVGHSPVAAIVDPAAASRTAIAEALSNMVFAPIKDGIKGLSLSANWMWACNNEGEDARLYQAVEACSEFAIALGINIPTGKDSLSMKQKYPNGEAVIAPGTVIISAAGNCSDITKVIEPVLKADAGSIYYVALSQDQFKLGGSSFAQILNKVGQEVPDIKDADFFKRAFNTIQNAIEAGLVAAGHDIGSGGLVTTLLELSFASVNVGARYDLTALEEQDSVKTLFNENIAVVLQATEDAALESAFAAADIALVKIGTAKTGDTITLVNYGDELDFSVAALRDTWFKTSFLLDQKQSKNGTAEMRFANYKEQPLQFVLPTHFDGKLPKIDPTAPKPKAAIIREKGSNSEREMAHAMFLAGFDVKDVHMTDLISGRETLEDIQFIGAVGGFSNSDVLGSAKGWAGAFLYNEKAKKALDNFFARPDTLSVGICNGCQLFMELELINPSHAEHGKMHHNTSGKHESNFVSVRIEENKSVMLSTLAGSTLGVWISHGEGKFHLPQAENQYHIVGKYGYEAYPHNPNGSDYNTAMLCDATGRHLVTMPHIERSIFQWNWANYPAGRQDEVSPWLEAFVNARKWIESHPSA</sequence>
<feature type="domain" description="Phosphoribosylformylglycinamidine synthase N-terminal" evidence="13">
    <location>
        <begin position="11"/>
        <end position="81"/>
    </location>
</feature>
<evidence type="ECO:0000256" key="5">
    <source>
        <dbReference type="ARBA" id="ARBA00022741"/>
    </source>
</evidence>
<accession>A0ABW5UF17</accession>
<dbReference type="SUPFAM" id="SSF52317">
    <property type="entry name" value="Class I glutamine amidotransferase-like"/>
    <property type="match status" value="1"/>
</dbReference>
<keyword evidence="6 10" id="KW-0658">Purine biosynthesis</keyword>
<evidence type="ECO:0000313" key="15">
    <source>
        <dbReference type="EMBL" id="MFD2744438.1"/>
    </source>
</evidence>
<dbReference type="InterPro" id="IPR036604">
    <property type="entry name" value="PurS-like_sf"/>
</dbReference>
<evidence type="ECO:0000256" key="6">
    <source>
        <dbReference type="ARBA" id="ARBA00022755"/>
    </source>
</evidence>
<dbReference type="Pfam" id="PF22689">
    <property type="entry name" value="FGAR-AT_PurM_N-like"/>
    <property type="match status" value="1"/>
</dbReference>
<dbReference type="GO" id="GO:0004642">
    <property type="term" value="F:phosphoribosylformylglycinamidine synthase activity"/>
    <property type="evidence" value="ECO:0007669"/>
    <property type="project" value="UniProtKB-EC"/>
</dbReference>
<keyword evidence="7 10" id="KW-0067">ATP-binding</keyword>
<dbReference type="Gene3D" id="3.40.50.880">
    <property type="match status" value="1"/>
</dbReference>
<dbReference type="RefSeq" id="WP_066751800.1">
    <property type="nucleotide sequence ID" value="NZ_JBHUMB010000014.1"/>
</dbReference>
<dbReference type="InterPro" id="IPR036921">
    <property type="entry name" value="PurM-like_N_sf"/>
</dbReference>
<dbReference type="Pfam" id="PF18072">
    <property type="entry name" value="FGAR-AT_linker"/>
    <property type="match status" value="1"/>
</dbReference>
<keyword evidence="8 10" id="KW-0460">Magnesium</keyword>
<comment type="subcellular location">
    <subcellularLocation>
        <location evidence="10">Cytoplasm</location>
    </subcellularLocation>
</comment>
<keyword evidence="16" id="KW-1185">Reference proteome</keyword>
<feature type="active site" evidence="10">
    <location>
        <position position="1184"/>
    </location>
</feature>
<feature type="binding site" evidence="10">
    <location>
        <begin position="260"/>
        <end position="271"/>
    </location>
    <ligand>
        <name>ATP</name>
        <dbReference type="ChEBI" id="CHEBI:30616"/>
    </ligand>
</feature>
<dbReference type="Proteomes" id="UP001597418">
    <property type="component" value="Unassembled WGS sequence"/>
</dbReference>
<feature type="binding site" evidence="10">
    <location>
        <position position="668"/>
    </location>
    <ligand>
        <name>Mg(2+)</name>
        <dbReference type="ChEBI" id="CHEBI:18420"/>
    </ligand>
</feature>
<feature type="domain" description="PurM-like C-terminal" evidence="11">
    <location>
        <begin position="380"/>
        <end position="533"/>
    </location>
</feature>
<comment type="caution">
    <text evidence="10">Lacks conserved residue(s) required for the propagation of feature annotation.</text>
</comment>
<evidence type="ECO:0000256" key="8">
    <source>
        <dbReference type="ARBA" id="ARBA00022842"/>
    </source>
</evidence>
<dbReference type="NCBIfam" id="NF003672">
    <property type="entry name" value="PRK05297.1"/>
    <property type="match status" value="1"/>
</dbReference>
<evidence type="ECO:0000256" key="1">
    <source>
        <dbReference type="ARBA" id="ARBA00004920"/>
    </source>
</evidence>
<comment type="function">
    <text evidence="10">Phosphoribosylformylglycinamidine synthase involved in the purines biosynthetic pathway. Catalyzes the ATP-dependent conversion of formylglycinamide ribonucleotide (FGAR) and glutamine to yield formylglycinamidine ribonucleotide (FGAM) and glutamate.</text>
</comment>
<feature type="domain" description="PurM-like C-terminal" evidence="11">
    <location>
        <begin position="782"/>
        <end position="905"/>
    </location>
</feature>
<dbReference type="Pfam" id="PF02769">
    <property type="entry name" value="AIRS_C"/>
    <property type="match status" value="2"/>
</dbReference>
<dbReference type="Gene3D" id="3.90.650.10">
    <property type="entry name" value="PurM-like C-terminal domain"/>
    <property type="match status" value="2"/>
</dbReference>
<feature type="binding site" evidence="10">
    <location>
        <position position="664"/>
    </location>
    <ligand>
        <name>Mg(2+)</name>
        <dbReference type="ChEBI" id="CHEBI:18420"/>
    </ligand>
</feature>
<comment type="catalytic activity">
    <reaction evidence="10">
        <text>N(2)-formyl-N(1)-(5-phospho-beta-D-ribosyl)glycinamide + L-glutamine + ATP + H2O = 2-formamido-N(1)-(5-O-phospho-beta-D-ribosyl)acetamidine + L-glutamate + ADP + phosphate + H(+)</text>
        <dbReference type="Rhea" id="RHEA:17129"/>
        <dbReference type="ChEBI" id="CHEBI:15377"/>
        <dbReference type="ChEBI" id="CHEBI:15378"/>
        <dbReference type="ChEBI" id="CHEBI:29985"/>
        <dbReference type="ChEBI" id="CHEBI:30616"/>
        <dbReference type="ChEBI" id="CHEBI:43474"/>
        <dbReference type="ChEBI" id="CHEBI:58359"/>
        <dbReference type="ChEBI" id="CHEBI:147286"/>
        <dbReference type="ChEBI" id="CHEBI:147287"/>
        <dbReference type="ChEBI" id="CHEBI:456216"/>
        <dbReference type="EC" id="6.3.5.3"/>
    </reaction>
</comment>
<dbReference type="HAMAP" id="MF_00419">
    <property type="entry name" value="PurL_1"/>
    <property type="match status" value="1"/>
</dbReference>
<dbReference type="PANTHER" id="PTHR10099">
    <property type="entry name" value="PHOSPHORIBOSYLFORMYLGLYCINAMIDINE SYNTHASE"/>
    <property type="match status" value="1"/>
</dbReference>
<dbReference type="Gene3D" id="3.30.1330.10">
    <property type="entry name" value="PurM-like, N-terminal domain"/>
    <property type="match status" value="2"/>
</dbReference>
<evidence type="ECO:0000256" key="3">
    <source>
        <dbReference type="ARBA" id="ARBA00022598"/>
    </source>
</evidence>
<name>A0ABW5UF17_9SPHI</name>
<evidence type="ECO:0000259" key="11">
    <source>
        <dbReference type="Pfam" id="PF02769"/>
    </source>
</evidence>
<gene>
    <name evidence="10 15" type="primary">purL</name>
    <name evidence="15" type="synonym">purI</name>
    <name evidence="15" type="ORF">ACFSQ6_13650</name>
</gene>
<proteinExistence type="inferred from homology"/>
<comment type="similarity">
    <text evidence="2 10">In the N-terminal section; belongs to the FGAMS family.</text>
</comment>
<keyword evidence="4 10" id="KW-0479">Metal-binding</keyword>
<protein>
    <recommendedName>
        <fullName evidence="10">Phosphoribosylformylglycinamidine synthase</fullName>
        <shortName evidence="10">FGAM synthase</shortName>
        <shortName evidence="10">FGAMS</shortName>
        <ecNumber evidence="10">6.3.5.3</ecNumber>
    </recommendedName>
    <alternativeName>
        <fullName evidence="10">Formylglycinamide ribonucleotide amidotransferase</fullName>
        <shortName evidence="10">FGAR amidotransferase</shortName>
        <shortName evidence="10">FGAR-AT</shortName>
    </alternativeName>
</protein>
<feature type="active site" evidence="10">
    <location>
        <position position="1186"/>
    </location>
</feature>
<feature type="domain" description="Phosphoribosylformylglycinamidine synthase linker" evidence="12">
    <location>
        <begin position="122"/>
        <end position="171"/>
    </location>
</feature>
<dbReference type="Pfam" id="PF13507">
    <property type="entry name" value="GATase_5"/>
    <property type="match status" value="1"/>
</dbReference>
<evidence type="ECO:0000259" key="12">
    <source>
        <dbReference type="Pfam" id="PF18072"/>
    </source>
</evidence>
<dbReference type="InterPro" id="IPR041609">
    <property type="entry name" value="PurL_linker"/>
</dbReference>
<keyword evidence="9 10" id="KW-0315">Glutamine amidotransferase</keyword>
<dbReference type="InterPro" id="IPR036676">
    <property type="entry name" value="PurM-like_C_sf"/>
</dbReference>
<evidence type="ECO:0000259" key="14">
    <source>
        <dbReference type="Pfam" id="PF22689"/>
    </source>
</evidence>
<dbReference type="PROSITE" id="PS51273">
    <property type="entry name" value="GATASE_TYPE_1"/>
    <property type="match status" value="1"/>
</dbReference>
<feature type="active site" description="Nucleophile" evidence="10">
    <location>
        <position position="1071"/>
    </location>
</feature>
<dbReference type="SMART" id="SM01211">
    <property type="entry name" value="GATase_5"/>
    <property type="match status" value="1"/>
</dbReference>
<evidence type="ECO:0000313" key="16">
    <source>
        <dbReference type="Proteomes" id="UP001597418"/>
    </source>
</evidence>
<dbReference type="InterPro" id="IPR010918">
    <property type="entry name" value="PurM-like_C_dom"/>
</dbReference>
<evidence type="ECO:0000256" key="10">
    <source>
        <dbReference type="HAMAP-Rule" id="MF_00419"/>
    </source>
</evidence>